<feature type="transmembrane region" description="Helical" evidence="24">
    <location>
        <begin position="32"/>
        <end position="54"/>
    </location>
</feature>
<keyword evidence="7 21" id="KW-0997">Cell inner membrane</keyword>
<evidence type="ECO:0000256" key="22">
    <source>
        <dbReference type="PIRSR" id="PIRSR000006-1"/>
    </source>
</evidence>
<dbReference type="GO" id="GO:0009055">
    <property type="term" value="F:electron transfer activity"/>
    <property type="evidence" value="ECO:0007669"/>
    <property type="project" value="InterPro"/>
</dbReference>
<keyword evidence="27" id="KW-1185">Reference proteome</keyword>
<keyword evidence="16 21" id="KW-0560">Oxidoreductase</keyword>
<reference evidence="26" key="2">
    <citation type="submission" date="2020-09" db="EMBL/GenBank/DDBJ databases">
        <authorList>
            <person name="Sun Q."/>
            <person name="Zhou Y."/>
        </authorList>
    </citation>
    <scope>NUCLEOTIDE SEQUENCE</scope>
    <source>
        <strain evidence="26">CGMCC 1.15320</strain>
    </source>
</reference>
<dbReference type="EMBL" id="BMIF01000011">
    <property type="protein sequence ID" value="GGA76378.1"/>
    <property type="molecule type" value="Genomic_DNA"/>
</dbReference>
<dbReference type="GO" id="GO:0020037">
    <property type="term" value="F:heme binding"/>
    <property type="evidence" value="ECO:0007669"/>
    <property type="project" value="InterPro"/>
</dbReference>
<feature type="binding site" description="axial binding residue" evidence="22">
    <location>
        <position position="220"/>
    </location>
    <ligand>
        <name>heme c</name>
        <dbReference type="ChEBI" id="CHEBI:61717"/>
        <label>2</label>
    </ligand>
    <ligandPart>
        <name>Fe</name>
        <dbReference type="ChEBI" id="CHEBI:18248"/>
    </ligandPart>
</feature>
<organism evidence="26 27">
    <name type="scientific">Nitratireductor aestuarii</name>
    <dbReference type="NCBI Taxonomy" id="1735103"/>
    <lineage>
        <taxon>Bacteria</taxon>
        <taxon>Pseudomonadati</taxon>
        <taxon>Pseudomonadota</taxon>
        <taxon>Alphaproteobacteria</taxon>
        <taxon>Hyphomicrobiales</taxon>
        <taxon>Phyllobacteriaceae</taxon>
        <taxon>Nitratireductor</taxon>
    </lineage>
</organism>
<evidence type="ECO:0000256" key="10">
    <source>
        <dbReference type="ARBA" id="ARBA00022692"/>
    </source>
</evidence>
<keyword evidence="14 21" id="KW-0249">Electron transport</keyword>
<dbReference type="InterPro" id="IPR038414">
    <property type="entry name" value="CcoP_N_sf"/>
</dbReference>
<evidence type="ECO:0000256" key="20">
    <source>
        <dbReference type="ARBA" id="ARBA00025525"/>
    </source>
</evidence>
<evidence type="ECO:0000313" key="27">
    <source>
        <dbReference type="Proteomes" id="UP000636264"/>
    </source>
</evidence>
<protein>
    <recommendedName>
        <fullName evidence="21">Cbb3-type cytochrome c oxidase subunit</fullName>
    </recommendedName>
</protein>
<evidence type="ECO:0000256" key="16">
    <source>
        <dbReference type="ARBA" id="ARBA00023002"/>
    </source>
</evidence>
<keyword evidence="5 21" id="KW-0813">Transport</keyword>
<evidence type="ECO:0000256" key="8">
    <source>
        <dbReference type="ARBA" id="ARBA00022617"/>
    </source>
</evidence>
<keyword evidence="8 21" id="KW-0349">Heme</keyword>
<comment type="caution">
    <text evidence="26">The sequence shown here is derived from an EMBL/GenBank/DDBJ whole genome shotgun (WGS) entry which is preliminary data.</text>
</comment>
<feature type="binding site" description="axial binding residue" evidence="22">
    <location>
        <position position="173"/>
    </location>
    <ligand>
        <name>heme c</name>
        <dbReference type="ChEBI" id="CHEBI:61717"/>
        <label>2</label>
    </ligand>
    <ligandPart>
        <name>Fe</name>
        <dbReference type="ChEBI" id="CHEBI:18248"/>
    </ligandPart>
</feature>
<evidence type="ECO:0000256" key="24">
    <source>
        <dbReference type="SAM" id="Phobius"/>
    </source>
</evidence>
<feature type="domain" description="Cytochrome c" evidence="25">
    <location>
        <begin position="203"/>
        <end position="284"/>
    </location>
</feature>
<dbReference type="GO" id="GO:0005886">
    <property type="term" value="C:plasma membrane"/>
    <property type="evidence" value="ECO:0007669"/>
    <property type="project" value="UniProtKB-SubCell"/>
</dbReference>
<feature type="binding site" description="covalent" evidence="23">
    <location>
        <position position="219"/>
    </location>
    <ligand>
        <name>heme c</name>
        <dbReference type="ChEBI" id="CHEBI:61717"/>
        <label>2</label>
    </ligand>
</feature>
<dbReference type="Pfam" id="PF13442">
    <property type="entry name" value="Cytochrome_CBB3"/>
    <property type="match status" value="2"/>
</dbReference>
<dbReference type="Proteomes" id="UP000636264">
    <property type="component" value="Unassembled WGS sequence"/>
</dbReference>
<dbReference type="InterPro" id="IPR036909">
    <property type="entry name" value="Cyt_c-like_dom_sf"/>
</dbReference>
<evidence type="ECO:0000256" key="12">
    <source>
        <dbReference type="ARBA" id="ARBA00022737"/>
    </source>
</evidence>
<keyword evidence="6 21" id="KW-1003">Cell membrane</keyword>
<dbReference type="Pfam" id="PF14715">
    <property type="entry name" value="FixP_N"/>
    <property type="match status" value="1"/>
</dbReference>
<evidence type="ECO:0000256" key="3">
    <source>
        <dbReference type="ARBA" id="ARBA00006113"/>
    </source>
</evidence>
<evidence type="ECO:0000256" key="1">
    <source>
        <dbReference type="ARBA" id="ARBA00004533"/>
    </source>
</evidence>
<accession>A0A916S0Q8</accession>
<dbReference type="PIRSF" id="PIRSF000006">
    <property type="entry name" value="Cbb3-Cox_fixP"/>
    <property type="match status" value="1"/>
</dbReference>
<evidence type="ECO:0000256" key="21">
    <source>
        <dbReference type="PIRNR" id="PIRNR000006"/>
    </source>
</evidence>
<evidence type="ECO:0000256" key="19">
    <source>
        <dbReference type="ARBA" id="ARBA00023136"/>
    </source>
</evidence>
<dbReference type="AlphaFoldDB" id="A0A916S0Q8"/>
<keyword evidence="18 21" id="KW-0406">Ion transport</keyword>
<feature type="domain" description="Cytochrome c" evidence="25">
    <location>
        <begin position="108"/>
        <end position="196"/>
    </location>
</feature>
<name>A0A916S0Q8_9HYPH</name>
<keyword evidence="9 21" id="KW-0679">Respiratory chain</keyword>
<gene>
    <name evidence="26" type="primary">fixP</name>
    <name evidence="26" type="ORF">GCM10011385_32990</name>
</gene>
<evidence type="ECO:0000313" key="26">
    <source>
        <dbReference type="EMBL" id="GGA76378.1"/>
    </source>
</evidence>
<dbReference type="InterPro" id="IPR004678">
    <property type="entry name" value="Cyt_c_oxidase_cbb3_su3"/>
</dbReference>
<feature type="binding site" description="covalent" evidence="23">
    <location>
        <position position="216"/>
    </location>
    <ligand>
        <name>heme c</name>
        <dbReference type="ChEBI" id="CHEBI:61717"/>
        <label>2</label>
    </ligand>
</feature>
<dbReference type="GO" id="GO:0016491">
    <property type="term" value="F:oxidoreductase activity"/>
    <property type="evidence" value="ECO:0007669"/>
    <property type="project" value="UniProtKB-KW"/>
</dbReference>
<dbReference type="Gene3D" id="1.10.760.10">
    <property type="entry name" value="Cytochrome c-like domain"/>
    <property type="match status" value="2"/>
</dbReference>
<dbReference type="PRINTS" id="PR00605">
    <property type="entry name" value="CYTCHROMECIC"/>
</dbReference>
<keyword evidence="13 21" id="KW-0375">Hydrogen ion transport</keyword>
<evidence type="ECO:0000259" key="25">
    <source>
        <dbReference type="PROSITE" id="PS51007"/>
    </source>
</evidence>
<evidence type="ECO:0000256" key="2">
    <source>
        <dbReference type="ARBA" id="ARBA00004673"/>
    </source>
</evidence>
<dbReference type="InterPro" id="IPR050597">
    <property type="entry name" value="Cytochrome_c_Oxidase_Subunit"/>
</dbReference>
<evidence type="ECO:0000256" key="18">
    <source>
        <dbReference type="ARBA" id="ARBA00023065"/>
    </source>
</evidence>
<dbReference type="RefSeq" id="WP_188722197.1">
    <property type="nucleotide sequence ID" value="NZ_BMIF01000011.1"/>
</dbReference>
<dbReference type="GO" id="GO:0005506">
    <property type="term" value="F:iron ion binding"/>
    <property type="evidence" value="ECO:0007669"/>
    <property type="project" value="InterPro"/>
</dbReference>
<evidence type="ECO:0000256" key="5">
    <source>
        <dbReference type="ARBA" id="ARBA00022448"/>
    </source>
</evidence>
<evidence type="ECO:0000256" key="6">
    <source>
        <dbReference type="ARBA" id="ARBA00022475"/>
    </source>
</evidence>
<comment type="similarity">
    <text evidence="3 21">Belongs to the CcoP / FixP family.</text>
</comment>
<dbReference type="PANTHER" id="PTHR33751">
    <property type="entry name" value="CBB3-TYPE CYTOCHROME C OXIDASE SUBUNIT FIXP"/>
    <property type="match status" value="1"/>
</dbReference>
<evidence type="ECO:0000256" key="23">
    <source>
        <dbReference type="PIRSR" id="PIRSR000006-2"/>
    </source>
</evidence>
<keyword evidence="15 24" id="KW-1133">Transmembrane helix</keyword>
<evidence type="ECO:0000256" key="9">
    <source>
        <dbReference type="ARBA" id="ARBA00022660"/>
    </source>
</evidence>
<keyword evidence="19 21" id="KW-0472">Membrane</keyword>
<feature type="binding site" description="covalent" evidence="23">
    <location>
        <position position="124"/>
    </location>
    <ligand>
        <name>heme c</name>
        <dbReference type="ChEBI" id="CHEBI:61717"/>
        <label>1</label>
    </ligand>
</feature>
<comment type="cofactor">
    <cofactor evidence="21 23">
        <name>heme c</name>
        <dbReference type="ChEBI" id="CHEBI:61717"/>
    </cofactor>
    <text evidence="21 23">Binds 2 heme C groups per subunit.</text>
</comment>
<keyword evidence="10 24" id="KW-0812">Transmembrane</keyword>
<feature type="binding site" description="axial binding residue" evidence="22">
    <location>
        <position position="125"/>
    </location>
    <ligand>
        <name>heme c</name>
        <dbReference type="ChEBI" id="CHEBI:61717"/>
        <label>1</label>
    </ligand>
    <ligandPart>
        <name>Fe</name>
        <dbReference type="ChEBI" id="CHEBI:18248"/>
    </ligandPart>
</feature>
<evidence type="ECO:0000256" key="14">
    <source>
        <dbReference type="ARBA" id="ARBA00022982"/>
    </source>
</evidence>
<evidence type="ECO:0000256" key="17">
    <source>
        <dbReference type="ARBA" id="ARBA00023004"/>
    </source>
</evidence>
<dbReference type="Gene3D" id="6.10.280.130">
    <property type="match status" value="1"/>
</dbReference>
<evidence type="ECO:0000256" key="11">
    <source>
        <dbReference type="ARBA" id="ARBA00022723"/>
    </source>
</evidence>
<keyword evidence="12" id="KW-0677">Repeat</keyword>
<keyword evidence="11 21" id="KW-0479">Metal-binding</keyword>
<feature type="binding site" description="axial binding residue" evidence="22">
    <location>
        <position position="261"/>
    </location>
    <ligand>
        <name>heme c</name>
        <dbReference type="ChEBI" id="CHEBI:61717"/>
        <label>1</label>
    </ligand>
    <ligandPart>
        <name>Fe</name>
        <dbReference type="ChEBI" id="CHEBI:18248"/>
    </ligandPart>
</feature>
<sequence>MTEKHIDELSGVETTGHEWDGIRELNNPMPRWWLWSFYATIVFALGYTIAFPAWPLVNSATQGVLGWSSRGQLTQTMNEVAEAQADLRAALAEKSLPEIIADDKLYRFARSGGEAAFKVNCVQCHGSGAQGSAGYPNLNDDDWLWGSDIESIHHTIAHGVRYAGDEETHVSEMPAFADMLQGPEVRQIAAYVASLTRDPSDPALADAGKQLFADNCAACHGESGTGDQSMGAPNLADAIWLYGSSEAEIAAQIRKPKHGVMPAWQARLGDVTVKQLAVYVYSLGGAKQ</sequence>
<reference evidence="26" key="1">
    <citation type="journal article" date="2014" name="Int. J. Syst. Evol. Microbiol.">
        <title>Complete genome sequence of Corynebacterium casei LMG S-19264T (=DSM 44701T), isolated from a smear-ripened cheese.</title>
        <authorList>
            <consortium name="US DOE Joint Genome Institute (JGI-PGF)"/>
            <person name="Walter F."/>
            <person name="Albersmeier A."/>
            <person name="Kalinowski J."/>
            <person name="Ruckert C."/>
        </authorList>
    </citation>
    <scope>NUCLEOTIDE SEQUENCE</scope>
    <source>
        <strain evidence="26">CGMCC 1.15320</strain>
    </source>
</reference>
<dbReference type="InterPro" id="IPR009056">
    <property type="entry name" value="Cyt_c-like_dom"/>
</dbReference>
<dbReference type="NCBIfam" id="TIGR00782">
    <property type="entry name" value="ccoP"/>
    <property type="match status" value="1"/>
</dbReference>
<comment type="function">
    <text evidence="20">C-type cytochrome. Part of the cbb3-type cytochrome c oxidase complex. FixP subunit is required for transferring electrons from donor cytochrome c via its heme groups to FixO subunit. From there, electrons are shuttled to the catalytic binuclear center of FixN subunit where oxygen reduction takes place. The complex also functions as a proton pump.</text>
</comment>
<comment type="subcellular location">
    <subcellularLocation>
        <location evidence="1 21">Cell inner membrane</location>
    </subcellularLocation>
</comment>
<evidence type="ECO:0000256" key="4">
    <source>
        <dbReference type="ARBA" id="ARBA00011203"/>
    </source>
</evidence>
<evidence type="ECO:0000256" key="15">
    <source>
        <dbReference type="ARBA" id="ARBA00022989"/>
    </source>
</evidence>
<dbReference type="GO" id="GO:1902600">
    <property type="term" value="P:proton transmembrane transport"/>
    <property type="evidence" value="ECO:0007669"/>
    <property type="project" value="UniProtKB-KW"/>
</dbReference>
<dbReference type="PROSITE" id="PS51007">
    <property type="entry name" value="CYTC"/>
    <property type="match status" value="2"/>
</dbReference>
<dbReference type="PANTHER" id="PTHR33751:SF1">
    <property type="entry name" value="CBB3-TYPE CYTOCHROME C OXIDASE SUBUNIT FIXP"/>
    <property type="match status" value="1"/>
</dbReference>
<keyword evidence="17 21" id="KW-0408">Iron</keyword>
<comment type="pathway">
    <text evidence="2 21">Energy metabolism; oxidative phosphorylation.</text>
</comment>
<proteinExistence type="inferred from homology"/>
<feature type="binding site" description="covalent" evidence="23">
    <location>
        <position position="121"/>
    </location>
    <ligand>
        <name>heme c</name>
        <dbReference type="ChEBI" id="CHEBI:61717"/>
        <label>1</label>
    </ligand>
</feature>
<evidence type="ECO:0000256" key="13">
    <source>
        <dbReference type="ARBA" id="ARBA00022781"/>
    </source>
</evidence>
<evidence type="ECO:0000256" key="7">
    <source>
        <dbReference type="ARBA" id="ARBA00022519"/>
    </source>
</evidence>
<comment type="subunit">
    <text evidence="4">Component of the cbb3-type cytochrome c oxidase at least composed of FixN, FixO, FixQ and FixP.</text>
</comment>
<dbReference type="InterPro" id="IPR008168">
    <property type="entry name" value="Cyt_C_IC"/>
</dbReference>
<dbReference type="InterPro" id="IPR032858">
    <property type="entry name" value="CcoP_N"/>
</dbReference>
<dbReference type="SUPFAM" id="SSF46626">
    <property type="entry name" value="Cytochrome c"/>
    <property type="match status" value="2"/>
</dbReference>